<proteinExistence type="predicted"/>
<evidence type="ECO:0000256" key="1">
    <source>
        <dbReference type="SAM" id="Phobius"/>
    </source>
</evidence>
<dbReference type="EMBL" id="JAACJM010000021">
    <property type="protein sequence ID" value="KAF5366855.1"/>
    <property type="molecule type" value="Genomic_DNA"/>
</dbReference>
<feature type="transmembrane region" description="Helical" evidence="1">
    <location>
        <begin position="75"/>
        <end position="93"/>
    </location>
</feature>
<dbReference type="AlphaFoldDB" id="A0A8H5GLE1"/>
<dbReference type="OrthoDB" id="3038990at2759"/>
<protein>
    <submittedName>
        <fullName evidence="2">Uncharacterized protein</fullName>
    </submittedName>
</protein>
<gene>
    <name evidence="2" type="ORF">D9758_006458</name>
</gene>
<organism evidence="2 3">
    <name type="scientific">Tetrapyrgos nigripes</name>
    <dbReference type="NCBI Taxonomy" id="182062"/>
    <lineage>
        <taxon>Eukaryota</taxon>
        <taxon>Fungi</taxon>
        <taxon>Dikarya</taxon>
        <taxon>Basidiomycota</taxon>
        <taxon>Agaricomycotina</taxon>
        <taxon>Agaricomycetes</taxon>
        <taxon>Agaricomycetidae</taxon>
        <taxon>Agaricales</taxon>
        <taxon>Marasmiineae</taxon>
        <taxon>Marasmiaceae</taxon>
        <taxon>Tetrapyrgos</taxon>
    </lineage>
</organism>
<keyword evidence="1" id="KW-1133">Transmembrane helix</keyword>
<feature type="transmembrane region" description="Helical" evidence="1">
    <location>
        <begin position="105"/>
        <end position="126"/>
    </location>
</feature>
<comment type="caution">
    <text evidence="2">The sequence shown here is derived from an EMBL/GenBank/DDBJ whole genome shotgun (WGS) entry which is preliminary data.</text>
</comment>
<feature type="transmembrane region" description="Helical" evidence="1">
    <location>
        <begin position="138"/>
        <end position="162"/>
    </location>
</feature>
<evidence type="ECO:0000313" key="2">
    <source>
        <dbReference type="EMBL" id="KAF5366855.1"/>
    </source>
</evidence>
<feature type="transmembrane region" description="Helical" evidence="1">
    <location>
        <begin position="182"/>
        <end position="203"/>
    </location>
</feature>
<keyword evidence="1" id="KW-0812">Transmembrane</keyword>
<name>A0A8H5GLE1_9AGAR</name>
<reference evidence="2 3" key="1">
    <citation type="journal article" date="2020" name="ISME J.">
        <title>Uncovering the hidden diversity of litter-decomposition mechanisms in mushroom-forming fungi.</title>
        <authorList>
            <person name="Floudas D."/>
            <person name="Bentzer J."/>
            <person name="Ahren D."/>
            <person name="Johansson T."/>
            <person name="Persson P."/>
            <person name="Tunlid A."/>
        </authorList>
    </citation>
    <scope>NUCLEOTIDE SEQUENCE [LARGE SCALE GENOMIC DNA]</scope>
    <source>
        <strain evidence="2 3">CBS 291.85</strain>
    </source>
</reference>
<keyword evidence="1" id="KW-0472">Membrane</keyword>
<sequence length="258" mass="28638">MHKLSSRSCYTMSNSSSVIPNPVFPLELEDELHQLQITMAIATATMGMYIWDICIHLTEDYQLLSMSGSRPFPTIVYFVARLSSLGFVFTNTFELTLSQANCAALSYASVGFTITALGCVTFLFFLRLRAVYYNNHLVILLFFAIWLGNLACISMAALIYFPPPYPMKFAGTTYCVKDDLKIGYASITAIGPLVHDTCVFLAISYRLFKNSFPDGSGSGPGHSVESLKKSGDVEKYVLGKNLPHLSRALFQHGQLLYL</sequence>
<dbReference type="Proteomes" id="UP000559256">
    <property type="component" value="Unassembled WGS sequence"/>
</dbReference>
<keyword evidence="3" id="KW-1185">Reference proteome</keyword>
<accession>A0A8H5GLE1</accession>
<evidence type="ECO:0000313" key="3">
    <source>
        <dbReference type="Proteomes" id="UP000559256"/>
    </source>
</evidence>